<dbReference type="OrthoDB" id="7511342at2"/>
<evidence type="ECO:0000313" key="2">
    <source>
        <dbReference type="EMBL" id="ALE16744.1"/>
    </source>
</evidence>
<evidence type="ECO:0000256" key="1">
    <source>
        <dbReference type="SAM" id="SignalP"/>
    </source>
</evidence>
<feature type="signal peptide" evidence="1">
    <location>
        <begin position="1"/>
        <end position="23"/>
    </location>
</feature>
<reference evidence="2 3" key="1">
    <citation type="submission" date="2015-09" db="EMBL/GenBank/DDBJ databases">
        <title>Complete genome sequence of a benzo[a]pyrene-degrading bacterium Altererythrobacter epoxidivorans CGMCC 1.7731T.</title>
        <authorList>
            <person name="Li Z."/>
            <person name="Cheng H."/>
            <person name="Huo Y."/>
            <person name="Xu X."/>
        </authorList>
    </citation>
    <scope>NUCLEOTIDE SEQUENCE [LARGE SCALE GENOMIC DNA]</scope>
    <source>
        <strain evidence="2 3">CGMCC 1.7731</strain>
    </source>
</reference>
<dbReference type="Proteomes" id="UP000057938">
    <property type="component" value="Chromosome"/>
</dbReference>
<dbReference type="STRING" id="361183.AMC99_01451"/>
<gene>
    <name evidence="2" type="ORF">AMC99_01451</name>
</gene>
<evidence type="ECO:0000313" key="3">
    <source>
        <dbReference type="Proteomes" id="UP000057938"/>
    </source>
</evidence>
<dbReference type="PATRIC" id="fig|361183.4.peg.1422"/>
<dbReference type="AlphaFoldDB" id="A0A0M5L704"/>
<keyword evidence="1" id="KW-0732">Signal</keyword>
<organism evidence="2 3">
    <name type="scientific">Altererythrobacter epoxidivorans</name>
    <dbReference type="NCBI Taxonomy" id="361183"/>
    <lineage>
        <taxon>Bacteria</taxon>
        <taxon>Pseudomonadati</taxon>
        <taxon>Pseudomonadota</taxon>
        <taxon>Alphaproteobacteria</taxon>
        <taxon>Sphingomonadales</taxon>
        <taxon>Erythrobacteraceae</taxon>
        <taxon>Altererythrobacter</taxon>
    </lineage>
</organism>
<sequence>MKRILTAAAATTLALGLTAPAMADHHEYKAPTPEVVETNAKGQATKVKIGDNTYDVCMTEGQDSCINPRAAGLKWGNRPLSYWPGKPASEM</sequence>
<feature type="chain" id="PRO_5005804847" evidence="1">
    <location>
        <begin position="24"/>
        <end position="91"/>
    </location>
</feature>
<dbReference type="RefSeq" id="WP_061924692.1">
    <property type="nucleotide sequence ID" value="NZ_CP012669.1"/>
</dbReference>
<dbReference type="EMBL" id="CP012669">
    <property type="protein sequence ID" value="ALE16744.1"/>
    <property type="molecule type" value="Genomic_DNA"/>
</dbReference>
<dbReference type="KEGG" id="aep:AMC99_01451"/>
<name>A0A0M5L704_9SPHN</name>
<accession>A0A0M5L704</accession>
<protein>
    <submittedName>
        <fullName evidence="2">Uncharacterized protein</fullName>
    </submittedName>
</protein>
<keyword evidence="3" id="KW-1185">Reference proteome</keyword>
<proteinExistence type="predicted"/>